<dbReference type="GO" id="GO:0016829">
    <property type="term" value="F:lyase activity"/>
    <property type="evidence" value="ECO:0007669"/>
    <property type="project" value="UniProtKB-KW"/>
</dbReference>
<dbReference type="SUPFAM" id="SSF48230">
    <property type="entry name" value="Chondroitin AC/alginate lyase"/>
    <property type="match status" value="1"/>
</dbReference>
<dbReference type="PANTHER" id="PTHR39210:SF1">
    <property type="entry name" value="HEPARIN-SULFATE LYASE"/>
    <property type="match status" value="1"/>
</dbReference>
<dbReference type="AlphaFoldDB" id="A0A842HJM9"/>
<feature type="domain" description="Heparin-sulfate lyase N-terminal" evidence="7">
    <location>
        <begin position="55"/>
        <end position="383"/>
    </location>
</feature>
<feature type="signal peptide" evidence="5">
    <location>
        <begin position="1"/>
        <end position="33"/>
    </location>
</feature>
<evidence type="ECO:0000256" key="3">
    <source>
        <dbReference type="ARBA" id="ARBA00022764"/>
    </source>
</evidence>
<dbReference type="Gene3D" id="2.70.98.70">
    <property type="match status" value="1"/>
</dbReference>
<evidence type="ECO:0000259" key="6">
    <source>
        <dbReference type="Pfam" id="PF07940"/>
    </source>
</evidence>
<evidence type="ECO:0000256" key="1">
    <source>
        <dbReference type="ARBA" id="ARBA00004418"/>
    </source>
</evidence>
<feature type="chain" id="PRO_5032772222" evidence="5">
    <location>
        <begin position="34"/>
        <end position="725"/>
    </location>
</feature>
<accession>A0A842HJM9</accession>
<protein>
    <submittedName>
        <fullName evidence="8">Alginate lyase family protein</fullName>
    </submittedName>
</protein>
<evidence type="ECO:0000313" key="9">
    <source>
        <dbReference type="Proteomes" id="UP000546464"/>
    </source>
</evidence>
<dbReference type="Pfam" id="PF07940">
    <property type="entry name" value="Hepar_II_III_C"/>
    <property type="match status" value="1"/>
</dbReference>
<dbReference type="GO" id="GO:0042597">
    <property type="term" value="C:periplasmic space"/>
    <property type="evidence" value="ECO:0007669"/>
    <property type="project" value="UniProtKB-SubCell"/>
</dbReference>
<reference evidence="8 9" key="1">
    <citation type="submission" date="2020-07" db="EMBL/GenBank/DDBJ databases">
        <authorList>
            <person name="Feng X."/>
        </authorList>
    </citation>
    <scope>NUCLEOTIDE SEQUENCE [LARGE SCALE GENOMIC DNA]</scope>
    <source>
        <strain evidence="8 9">JCM31066</strain>
    </source>
</reference>
<dbReference type="EMBL" id="JACHVB010000063">
    <property type="protein sequence ID" value="MBC2596168.1"/>
    <property type="molecule type" value="Genomic_DNA"/>
</dbReference>
<dbReference type="InterPro" id="IPR008929">
    <property type="entry name" value="Chondroitin_lyas"/>
</dbReference>
<evidence type="ECO:0000259" key="7">
    <source>
        <dbReference type="Pfam" id="PF16889"/>
    </source>
</evidence>
<dbReference type="RefSeq" id="WP_185677086.1">
    <property type="nucleotide sequence ID" value="NZ_JACHVB010000063.1"/>
</dbReference>
<name>A0A842HJM9_9BACT</name>
<keyword evidence="3" id="KW-0574">Periplasm</keyword>
<gene>
    <name evidence="8" type="ORF">H5P28_18015</name>
</gene>
<organism evidence="8 9">
    <name type="scientific">Ruficoccus amylovorans</name>
    <dbReference type="NCBI Taxonomy" id="1804625"/>
    <lineage>
        <taxon>Bacteria</taxon>
        <taxon>Pseudomonadati</taxon>
        <taxon>Verrucomicrobiota</taxon>
        <taxon>Opitutia</taxon>
        <taxon>Puniceicoccales</taxon>
        <taxon>Cerasicoccaceae</taxon>
        <taxon>Ruficoccus</taxon>
    </lineage>
</organism>
<comment type="caution">
    <text evidence="8">The sequence shown here is derived from an EMBL/GenBank/DDBJ whole genome shotgun (WGS) entry which is preliminary data.</text>
</comment>
<evidence type="ECO:0000256" key="2">
    <source>
        <dbReference type="ARBA" id="ARBA00022729"/>
    </source>
</evidence>
<dbReference type="Pfam" id="PF16889">
    <property type="entry name" value="Hepar_II_III_N"/>
    <property type="match status" value="1"/>
</dbReference>
<comment type="subcellular location">
    <subcellularLocation>
        <location evidence="1">Periplasm</location>
    </subcellularLocation>
</comment>
<feature type="domain" description="Heparinase II/III-like C-terminal" evidence="6">
    <location>
        <begin position="398"/>
        <end position="587"/>
    </location>
</feature>
<dbReference type="Proteomes" id="UP000546464">
    <property type="component" value="Unassembled WGS sequence"/>
</dbReference>
<keyword evidence="4 8" id="KW-0456">Lyase</keyword>
<dbReference type="InterPro" id="IPR012480">
    <property type="entry name" value="Hepar_II_III_C"/>
</dbReference>
<dbReference type="Gene3D" id="1.50.10.100">
    <property type="entry name" value="Chondroitin AC/alginate lyase"/>
    <property type="match status" value="1"/>
</dbReference>
<evidence type="ECO:0000256" key="5">
    <source>
        <dbReference type="SAM" id="SignalP"/>
    </source>
</evidence>
<proteinExistence type="predicted"/>
<sequence length="725" mass="80409">MRLPKPLFALLTTFGKCACFWLSCAVSAPGAEAQMPSADIPALNQRFSDERFFTEEIDLEFPGMAAVRTAVAAGDYDAAKARLAEYYRSREIPVWEGSSEGTALTPEQRSNGIQTARDLLMHKLLEGRWTGKYTIDYDKKMPGAREGFFPRMYWWGGIAQAYLATGEPEVATTWVGLLRSFIEQCPPPSDDKGNYYWDAMKAAIRLRSGWSQAFAAFREAPEFTDQDITNFLKSVIEQAEYAKRRHWPTGNKIAYAMVGLYAAGSAFPELVRADEWRSYAVDQALGDLDKGYLHDGMGVEQSPGYHYAFTNYLTIVEIARITGRSSPRLAELVDGCERLFAVSATLVSPDGTLPEYQDSGAVRLREELEKALDYYPDNTLFQWFVSKGEQGSEPDYLSVALPYAGYIAMRTGWESDANYVGFDVGSIGLGHAHQDKLNLVMWAYGREILIDPGHGVYGTEGFSTWALDTFSHNTALVDNRPQRRKWGKSGGYIPYDQPLEDFTFETGPGWDRASGEYTDSYGLAGESDSYPYTEGGNFNKGWGKPAAQYRRVFFLHPDIVLVADTLVSLDGESHDYELRWTLDSTTVEGPDGIYDAVATADPGKPNILVAALDTSLLDTETVSAGTDPIIGWNFQRKDRDPVPATTIRHMKWGKDDVRFLTLLVPVRAEAELTLADCEQVDADTFVFRLSDGRAFAATVPADTTQPLRIEPLGVASGESDARGGE</sequence>
<keyword evidence="9" id="KW-1185">Reference proteome</keyword>
<evidence type="ECO:0000256" key="4">
    <source>
        <dbReference type="ARBA" id="ARBA00023239"/>
    </source>
</evidence>
<evidence type="ECO:0000313" key="8">
    <source>
        <dbReference type="EMBL" id="MBC2596168.1"/>
    </source>
</evidence>
<keyword evidence="2 5" id="KW-0732">Signal</keyword>
<dbReference type="PANTHER" id="PTHR39210">
    <property type="entry name" value="HEPARIN-SULFATE LYASE"/>
    <property type="match status" value="1"/>
</dbReference>
<dbReference type="InterPro" id="IPR031680">
    <property type="entry name" value="Hepar_II_III_N"/>
</dbReference>